<evidence type="ECO:0000313" key="8">
    <source>
        <dbReference type="Proteomes" id="UP000266841"/>
    </source>
</evidence>
<evidence type="ECO:0000256" key="5">
    <source>
        <dbReference type="PROSITE-ProRule" id="PRU00134"/>
    </source>
</evidence>
<protein>
    <recommendedName>
        <fullName evidence="6">MYND-type domain-containing protein</fullName>
    </recommendedName>
</protein>
<dbReference type="SMART" id="SM00671">
    <property type="entry name" value="SEL1"/>
    <property type="match status" value="4"/>
</dbReference>
<gene>
    <name evidence="7" type="ORF">THAOC_31286</name>
</gene>
<dbReference type="InterPro" id="IPR002893">
    <property type="entry name" value="Znf_MYND"/>
</dbReference>
<dbReference type="OrthoDB" id="193263at2759"/>
<dbReference type="Gene3D" id="1.25.40.10">
    <property type="entry name" value="Tetratricopeptide repeat domain"/>
    <property type="match status" value="2"/>
</dbReference>
<dbReference type="Pfam" id="PF01753">
    <property type="entry name" value="zf-MYND"/>
    <property type="match status" value="1"/>
</dbReference>
<dbReference type="AlphaFoldDB" id="K0RLM2"/>
<keyword evidence="4" id="KW-0862">Zinc</keyword>
<dbReference type="Pfam" id="PF08238">
    <property type="entry name" value="Sel1"/>
    <property type="match status" value="3"/>
</dbReference>
<keyword evidence="2" id="KW-0677">Repeat</keyword>
<evidence type="ECO:0000259" key="6">
    <source>
        <dbReference type="PROSITE" id="PS50865"/>
    </source>
</evidence>
<accession>K0RLM2</accession>
<evidence type="ECO:0000256" key="3">
    <source>
        <dbReference type="ARBA" id="ARBA00022771"/>
    </source>
</evidence>
<dbReference type="SUPFAM" id="SSF81901">
    <property type="entry name" value="HCP-like"/>
    <property type="match status" value="1"/>
</dbReference>
<evidence type="ECO:0000256" key="1">
    <source>
        <dbReference type="ARBA" id="ARBA00022723"/>
    </source>
</evidence>
<dbReference type="InterPro" id="IPR006597">
    <property type="entry name" value="Sel1-like"/>
</dbReference>
<keyword evidence="1" id="KW-0479">Metal-binding</keyword>
<dbReference type="PROSITE" id="PS50865">
    <property type="entry name" value="ZF_MYND_2"/>
    <property type="match status" value="1"/>
</dbReference>
<dbReference type="Proteomes" id="UP000266841">
    <property type="component" value="Unassembled WGS sequence"/>
</dbReference>
<sequence length="490" mass="54281">MSCTLVATDDEAVCANCGLVSSDTVKLKSCTACRLVKYCGVDCQRAHRKQHKKECKRRATELKDEQLYSQGHERPEGDFCPICTLPIPLPMGEHSTINVCCMKRICYGCDVAAQKRGMINCAFCRTPYPHPDNHDADSLTMIRARVTKKDPEAIDHLGQKYFFGELGLQKDVQKAVELFTEAADLGSIQALYNLADSYENGEGVDQDKAKAAEVYAKAALQGHVECRFNLGCIELKKGNHDRAVRHWMISAKMGDKGSVEMIKMMFDAGVATKEQHAEALRGYQDTFRMPSLLRWNLGSTDCSIGLCVGLPTLSADERERHCQAEELYGLPPRQVLWRGLPEGPPQAAQEGVQAACGRARGRAAVQPGAREGAETSLPENAGDMLSMIQARVLKKDPEAIYSLGQNYFHGELGLQRDMQMAVELWEEAAELVVRFKHSKILGLRIDLGMEFNRTKQRAPNSTKKRPCKEMLRAGAILAVLSSRRGTTTAQ</sequence>
<dbReference type="InterPro" id="IPR051726">
    <property type="entry name" value="Chitin_Synth_Reg"/>
</dbReference>
<feature type="domain" description="MYND-type" evidence="6">
    <location>
        <begin position="14"/>
        <end position="55"/>
    </location>
</feature>
<dbReference type="PANTHER" id="PTHR46430">
    <property type="entry name" value="PROTEIN SKT5-RELATED"/>
    <property type="match status" value="1"/>
</dbReference>
<name>K0RLM2_THAOC</name>
<organism evidence="7 8">
    <name type="scientific">Thalassiosira oceanica</name>
    <name type="common">Marine diatom</name>
    <dbReference type="NCBI Taxonomy" id="159749"/>
    <lineage>
        <taxon>Eukaryota</taxon>
        <taxon>Sar</taxon>
        <taxon>Stramenopiles</taxon>
        <taxon>Ochrophyta</taxon>
        <taxon>Bacillariophyta</taxon>
        <taxon>Coscinodiscophyceae</taxon>
        <taxon>Thalassiosirophycidae</taxon>
        <taxon>Thalassiosirales</taxon>
        <taxon>Thalassiosiraceae</taxon>
        <taxon>Thalassiosira</taxon>
    </lineage>
</organism>
<dbReference type="PROSITE" id="PS01360">
    <property type="entry name" value="ZF_MYND_1"/>
    <property type="match status" value="1"/>
</dbReference>
<evidence type="ECO:0000256" key="4">
    <source>
        <dbReference type="ARBA" id="ARBA00022833"/>
    </source>
</evidence>
<comment type="caution">
    <text evidence="7">The sequence shown here is derived from an EMBL/GenBank/DDBJ whole genome shotgun (WGS) entry which is preliminary data.</text>
</comment>
<dbReference type="eggNOG" id="ENOG502RZ2E">
    <property type="taxonomic scope" value="Eukaryota"/>
</dbReference>
<dbReference type="InterPro" id="IPR011990">
    <property type="entry name" value="TPR-like_helical_dom_sf"/>
</dbReference>
<keyword evidence="8" id="KW-1185">Reference proteome</keyword>
<dbReference type="SUPFAM" id="SSF144232">
    <property type="entry name" value="HIT/MYND zinc finger-like"/>
    <property type="match status" value="1"/>
</dbReference>
<dbReference type="Gene3D" id="6.10.140.2220">
    <property type="match status" value="1"/>
</dbReference>
<evidence type="ECO:0000256" key="2">
    <source>
        <dbReference type="ARBA" id="ARBA00022737"/>
    </source>
</evidence>
<keyword evidence="3 5" id="KW-0863">Zinc-finger</keyword>
<dbReference type="EMBL" id="AGNL01044422">
    <property type="protein sequence ID" value="EJK49801.1"/>
    <property type="molecule type" value="Genomic_DNA"/>
</dbReference>
<reference evidence="7 8" key="1">
    <citation type="journal article" date="2012" name="Genome Biol.">
        <title>Genome and low-iron response of an oceanic diatom adapted to chronic iron limitation.</title>
        <authorList>
            <person name="Lommer M."/>
            <person name="Specht M."/>
            <person name="Roy A.S."/>
            <person name="Kraemer L."/>
            <person name="Andreson R."/>
            <person name="Gutowska M.A."/>
            <person name="Wolf J."/>
            <person name="Bergner S.V."/>
            <person name="Schilhabel M.B."/>
            <person name="Klostermeier U.C."/>
            <person name="Beiko R.G."/>
            <person name="Rosenstiel P."/>
            <person name="Hippler M."/>
            <person name="Laroche J."/>
        </authorList>
    </citation>
    <scope>NUCLEOTIDE SEQUENCE [LARGE SCALE GENOMIC DNA]</scope>
    <source>
        <strain evidence="7 8">CCMP1005</strain>
    </source>
</reference>
<proteinExistence type="predicted"/>
<dbReference type="GO" id="GO:0008270">
    <property type="term" value="F:zinc ion binding"/>
    <property type="evidence" value="ECO:0007669"/>
    <property type="project" value="UniProtKB-KW"/>
</dbReference>
<evidence type="ECO:0000313" key="7">
    <source>
        <dbReference type="EMBL" id="EJK49801.1"/>
    </source>
</evidence>